<proteinExistence type="predicted"/>
<keyword evidence="1" id="KW-0812">Transmembrane</keyword>
<dbReference type="EMBL" id="CP038267">
    <property type="protein sequence ID" value="QBR94182.1"/>
    <property type="molecule type" value="Genomic_DNA"/>
</dbReference>
<feature type="transmembrane region" description="Helical" evidence="1">
    <location>
        <begin position="30"/>
        <end position="48"/>
    </location>
</feature>
<dbReference type="InterPro" id="IPR019277">
    <property type="entry name" value="DUF2304"/>
</dbReference>
<protein>
    <submittedName>
        <fullName evidence="2">DUF2304 domain-containing protein</fullName>
    </submittedName>
</protein>
<dbReference type="AlphaFoldDB" id="A0A4V1BEC9"/>
<dbReference type="KEGG" id="noy:EXE57_19245"/>
<keyword evidence="1" id="KW-0472">Membrane</keyword>
<keyword evidence="3" id="KW-1185">Reference proteome</keyword>
<dbReference type="Pfam" id="PF10066">
    <property type="entry name" value="DUF2304"/>
    <property type="match status" value="1"/>
</dbReference>
<dbReference type="RefSeq" id="WP_135080330.1">
    <property type="nucleotide sequence ID" value="NZ_CP038267.1"/>
</dbReference>
<evidence type="ECO:0000313" key="3">
    <source>
        <dbReference type="Proteomes" id="UP000294894"/>
    </source>
</evidence>
<accession>A0A4V1BEC9</accession>
<dbReference type="OrthoDB" id="8904808at2"/>
<name>A0A4V1BEC9_9ACTN</name>
<evidence type="ECO:0000313" key="2">
    <source>
        <dbReference type="EMBL" id="QBR94182.1"/>
    </source>
</evidence>
<evidence type="ECO:0000256" key="1">
    <source>
        <dbReference type="SAM" id="Phobius"/>
    </source>
</evidence>
<reference evidence="2 3" key="1">
    <citation type="submission" date="2019-03" db="EMBL/GenBank/DDBJ databases">
        <title>Three New Species of Nocardioides, Nocardioides euryhalodurans sp. nov., Nocardioides seonyuensis sp. nov. and Nocardioides eburneoflavus sp. nov., Iolated from Soil.</title>
        <authorList>
            <person name="Roh S.G."/>
            <person name="Lee C."/>
            <person name="Kim M.-K."/>
            <person name="Kim S.B."/>
        </authorList>
    </citation>
    <scope>NUCLEOTIDE SEQUENCE [LARGE SCALE GENOMIC DNA]</scope>
    <source>
        <strain evidence="2 3">MMS17-SY117</strain>
    </source>
</reference>
<gene>
    <name evidence="2" type="ORF">EXE57_19245</name>
</gene>
<feature type="transmembrane region" description="Helical" evidence="1">
    <location>
        <begin position="6"/>
        <end position="23"/>
    </location>
</feature>
<feature type="transmembrane region" description="Helical" evidence="1">
    <location>
        <begin position="68"/>
        <end position="85"/>
    </location>
</feature>
<organism evidence="2 3">
    <name type="scientific">Nocardioides euryhalodurans</name>
    <dbReference type="NCBI Taxonomy" id="2518370"/>
    <lineage>
        <taxon>Bacteria</taxon>
        <taxon>Bacillati</taxon>
        <taxon>Actinomycetota</taxon>
        <taxon>Actinomycetes</taxon>
        <taxon>Propionibacteriales</taxon>
        <taxon>Nocardioidaceae</taxon>
        <taxon>Nocardioides</taxon>
    </lineage>
</organism>
<sequence>MTLIKLLLLAAIVVIGLLAFRGSRKALHKVLWRAYVVLVVIAAGLAVLFPDALTEVANALGIGRGADLLLYLLVVTFMLVSVVLFRRIGALERRYTALARTLAVQEALATRQESWAGDGADRTESSSGL</sequence>
<keyword evidence="1" id="KW-1133">Transmembrane helix</keyword>
<dbReference type="Proteomes" id="UP000294894">
    <property type="component" value="Chromosome"/>
</dbReference>